<dbReference type="PANTHER" id="PTHR46613">
    <property type="entry name" value="RADIAL SPOKE HEAD 10 HOMOLOG B-RELATED"/>
    <property type="match status" value="1"/>
</dbReference>
<evidence type="ECO:0000256" key="3">
    <source>
        <dbReference type="ARBA" id="ARBA00022490"/>
    </source>
</evidence>
<dbReference type="PANTHER" id="PTHR46613:SF1">
    <property type="entry name" value="RADIAL SPOKE HEAD 10 HOMOLOG B-RELATED"/>
    <property type="match status" value="1"/>
</dbReference>
<dbReference type="AlphaFoldDB" id="A0A8B7QWC1"/>
<evidence type="ECO:0000256" key="8">
    <source>
        <dbReference type="ARBA" id="ARBA00023273"/>
    </source>
</evidence>
<evidence type="ECO:0000256" key="4">
    <source>
        <dbReference type="ARBA" id="ARBA00022737"/>
    </source>
</evidence>
<dbReference type="Gene3D" id="2.20.110.10">
    <property type="entry name" value="Histone H3 K4-specific methyltransferase SET7/9 N-terminal domain"/>
    <property type="match status" value="3"/>
</dbReference>
<dbReference type="RefSeq" id="XP_019492986.1">
    <property type="nucleotide sequence ID" value="XM_019637441.1"/>
</dbReference>
<feature type="compositionally biased region" description="Polar residues" evidence="11">
    <location>
        <begin position="576"/>
        <end position="592"/>
    </location>
</feature>
<feature type="region of interest" description="Disordered" evidence="11">
    <location>
        <begin position="573"/>
        <end position="603"/>
    </location>
</feature>
<evidence type="ECO:0000256" key="1">
    <source>
        <dbReference type="ARBA" id="ARBA00004230"/>
    </source>
</evidence>
<evidence type="ECO:0000256" key="11">
    <source>
        <dbReference type="SAM" id="MobiDB-lite"/>
    </source>
</evidence>
<keyword evidence="8" id="KW-0966">Cell projection</keyword>
<feature type="compositionally biased region" description="Basic and acidic residues" evidence="11">
    <location>
        <begin position="1"/>
        <end position="15"/>
    </location>
</feature>
<dbReference type="Proteomes" id="UP000694851">
    <property type="component" value="Unplaced"/>
</dbReference>
<dbReference type="GO" id="GO:0005930">
    <property type="term" value="C:axoneme"/>
    <property type="evidence" value="ECO:0007669"/>
    <property type="project" value="UniProtKB-SubCell"/>
</dbReference>
<comment type="subunit">
    <text evidence="10">Interacts with RSPH6A. Does not appear to be part of the axonemal radial spoke complexes 1 or 2.</text>
</comment>
<keyword evidence="7" id="KW-0206">Cytoskeleton</keyword>
<keyword evidence="3" id="KW-0963">Cytoplasm</keyword>
<evidence type="ECO:0000256" key="9">
    <source>
        <dbReference type="ARBA" id="ARBA00045836"/>
    </source>
</evidence>
<feature type="region of interest" description="Disordered" evidence="11">
    <location>
        <begin position="1"/>
        <end position="50"/>
    </location>
</feature>
<comment type="function">
    <text evidence="9">May function as part of the axonemal radial spoke complex 3 (RS3). Radial spoke complexes are important for ciliary motility.</text>
</comment>
<dbReference type="InterPro" id="IPR003409">
    <property type="entry name" value="MORN"/>
</dbReference>
<evidence type="ECO:0000256" key="6">
    <source>
        <dbReference type="ARBA" id="ARBA00023069"/>
    </source>
</evidence>
<name>A0A8B7QWC1_HIPAR</name>
<feature type="compositionally biased region" description="Polar residues" evidence="11">
    <location>
        <begin position="31"/>
        <end position="43"/>
    </location>
</feature>
<evidence type="ECO:0000256" key="5">
    <source>
        <dbReference type="ARBA" id="ARBA00022846"/>
    </source>
</evidence>
<protein>
    <submittedName>
        <fullName evidence="13">Radial spoke head 10 homolog B2-like isoform X5</fullName>
    </submittedName>
</protein>
<sequence>MVKEKKKDKKGEKSTRSPTSLLDYPELPKQDGNTARQEVSSGTIPPLEMMLNELGSKRQSRDEKQQGKDATQYEEPILTKLIVESYEGEKVHGLYEGEGFAVFQGGCTYHGMFSEGLMHGQGTYIWADGLKYEGDFVKNVPMNHGTYTWPDGSTYEGEVVNGMRTGFGMFKCSTQPVSYIGHWCHGKRHGKGSIYYNQEGTSWYEGDWVHNIKEGWGIRCYKSGNIYEGQWANNVRHGEGRMRWLTTNEEYTGQWGKGIQNGFGTHTWFLKRIPNSQYPLRNEYIGDFVNGYRHGNGKFYYASGAIYEGEWVSNKKHGMAEYAVLRNLTELRRIYSFYSSLGCDQSLDNTFLMTKLHFWRFLKDCKFHHHKITLADMDRVLSAHQDIPVEEIHSPFTTILLRTFLNYLLQLAYHIHHKVYQNTSPSLFLCFTKLMTENIHPNACRVKGSLFSGQQETLYSMNYIDKSWEIYTAHCRPNAAPPHELTMKMRHFLWMLKDFKMINKELTATKFVEVIAEDNPFIYDGIDSNFELELVFLEFFEALLSFAFISVTDQMTKSCLNFPNDDSCGNRHGSAYTVTNQHRSPSTVTSQGSDRHNGSAKSSSSKLALLFDFSKIRKSEPKMRKAPSDERISKVNFKSPGKELTFFLSQNEKKEKSKEEGNEKLNMWVSNMCIFFVNTFFQAHKHEEILKEKVKENRLHLAAMAKQRTIENEELEARLDSLREEEVKRLDYEVDITVIKGPVDTPSSHFMSSPPKEETVVFQSKPISSWLTEMPAF</sequence>
<dbReference type="SMART" id="SM00698">
    <property type="entry name" value="MORN"/>
    <property type="match status" value="9"/>
</dbReference>
<keyword evidence="6" id="KW-0969">Cilium</keyword>
<keyword evidence="4" id="KW-0677">Repeat</keyword>
<comment type="subcellular location">
    <subcellularLocation>
        <location evidence="1">Cell projection</location>
        <location evidence="1">Cilium</location>
        <location evidence="1">Flagellum</location>
    </subcellularLocation>
    <subcellularLocation>
        <location evidence="2">Cytoplasm</location>
        <location evidence="2">Cytoskeleton</location>
        <location evidence="2">Cilium axoneme</location>
    </subcellularLocation>
</comment>
<evidence type="ECO:0000256" key="2">
    <source>
        <dbReference type="ARBA" id="ARBA00004430"/>
    </source>
</evidence>
<evidence type="ECO:0000256" key="7">
    <source>
        <dbReference type="ARBA" id="ARBA00023212"/>
    </source>
</evidence>
<keyword evidence="5" id="KW-0282">Flagellum</keyword>
<keyword evidence="12" id="KW-1185">Reference proteome</keyword>
<evidence type="ECO:0000256" key="10">
    <source>
        <dbReference type="ARBA" id="ARBA00046952"/>
    </source>
</evidence>
<evidence type="ECO:0000313" key="13">
    <source>
        <dbReference type="RefSeq" id="XP_019492986.1"/>
    </source>
</evidence>
<dbReference type="GeneID" id="109380154"/>
<dbReference type="GO" id="GO:0031514">
    <property type="term" value="C:motile cilium"/>
    <property type="evidence" value="ECO:0007669"/>
    <property type="project" value="UniProtKB-SubCell"/>
</dbReference>
<dbReference type="Pfam" id="PF02493">
    <property type="entry name" value="MORN"/>
    <property type="match status" value="10"/>
</dbReference>
<proteinExistence type="predicted"/>
<reference evidence="13" key="1">
    <citation type="submission" date="2025-08" db="UniProtKB">
        <authorList>
            <consortium name="RefSeq"/>
        </authorList>
    </citation>
    <scope>IDENTIFICATION</scope>
    <source>
        <tissue evidence="13">Muscle</tissue>
    </source>
</reference>
<organism evidence="12 13">
    <name type="scientific">Hipposideros armiger</name>
    <name type="common">Great Himalayan leaf-nosed bat</name>
    <dbReference type="NCBI Taxonomy" id="186990"/>
    <lineage>
        <taxon>Eukaryota</taxon>
        <taxon>Metazoa</taxon>
        <taxon>Chordata</taxon>
        <taxon>Craniata</taxon>
        <taxon>Vertebrata</taxon>
        <taxon>Euteleostomi</taxon>
        <taxon>Mammalia</taxon>
        <taxon>Eutheria</taxon>
        <taxon>Laurasiatheria</taxon>
        <taxon>Chiroptera</taxon>
        <taxon>Yinpterochiroptera</taxon>
        <taxon>Rhinolophoidea</taxon>
        <taxon>Hipposideridae</taxon>
        <taxon>Hipposideros</taxon>
    </lineage>
</organism>
<evidence type="ECO:0000313" key="12">
    <source>
        <dbReference type="Proteomes" id="UP000694851"/>
    </source>
</evidence>
<gene>
    <name evidence="13" type="primary">LOC109380154</name>
</gene>
<accession>A0A8B7QWC1</accession>
<dbReference type="SUPFAM" id="SSF82185">
    <property type="entry name" value="Histone H3 K4-specific methyltransferase SET7/9 N-terminal domain"/>
    <property type="match status" value="3"/>
</dbReference>
<dbReference type="OrthoDB" id="294378at2759"/>